<dbReference type="CDD" id="cd07033">
    <property type="entry name" value="TPP_PYR_DXS_TK_like"/>
    <property type="match status" value="1"/>
</dbReference>
<dbReference type="InterPro" id="IPR009014">
    <property type="entry name" value="Transketo_C/PFOR_II"/>
</dbReference>
<dbReference type="PROSITE" id="PS00802">
    <property type="entry name" value="TRANSKETOLASE_2"/>
    <property type="match status" value="1"/>
</dbReference>
<evidence type="ECO:0000256" key="6">
    <source>
        <dbReference type="ARBA" id="ARBA00022679"/>
    </source>
</evidence>
<comment type="cofactor">
    <cofactor evidence="16">
        <name>Mg(2+)</name>
        <dbReference type="ChEBI" id="CHEBI:18420"/>
    </cofactor>
    <text evidence="16">Binds 1 Mg(2+) ion per subunit. Can also utilize other divalent metal cations, such as Ca(2+), Mn(2+) and Co(2+).</text>
</comment>
<keyword evidence="8 18" id="KW-0106">Calcium</keyword>
<dbReference type="InterPro" id="IPR055152">
    <property type="entry name" value="Transketolase-like_C_2"/>
</dbReference>
<dbReference type="Pfam" id="PF22613">
    <property type="entry name" value="Transketolase_C_1"/>
    <property type="match status" value="1"/>
</dbReference>
<feature type="binding site" evidence="15">
    <location>
        <position position="164"/>
    </location>
    <ligand>
        <name>thiamine diphosphate</name>
        <dbReference type="ChEBI" id="CHEBI:58937"/>
    </ligand>
</feature>
<keyword evidence="7 16" id="KW-0479">Metal-binding</keyword>
<feature type="binding site" evidence="14">
    <location>
        <position position="269"/>
    </location>
    <ligand>
        <name>substrate</name>
    </ligand>
</feature>
<dbReference type="GO" id="GO:0004802">
    <property type="term" value="F:transketolase activity"/>
    <property type="evidence" value="ECO:0007669"/>
    <property type="project" value="UniProtKB-UniRule"/>
</dbReference>
<evidence type="ECO:0000256" key="9">
    <source>
        <dbReference type="ARBA" id="ARBA00022842"/>
    </source>
</evidence>
<dbReference type="SMART" id="SM00861">
    <property type="entry name" value="Transket_pyr"/>
    <property type="match status" value="1"/>
</dbReference>
<protein>
    <recommendedName>
        <fullName evidence="5 12">Transketolase</fullName>
        <ecNumber evidence="5 12">2.2.1.1</ecNumber>
    </recommendedName>
</protein>
<dbReference type="InterPro" id="IPR029061">
    <property type="entry name" value="THDP-binding"/>
</dbReference>
<dbReference type="EMBL" id="FOCP01000003">
    <property type="protein sequence ID" value="SEM84039.1"/>
    <property type="molecule type" value="Genomic_DNA"/>
</dbReference>
<evidence type="ECO:0000256" key="1">
    <source>
        <dbReference type="ARBA" id="ARBA00001913"/>
    </source>
</evidence>
<dbReference type="Pfam" id="PF02779">
    <property type="entry name" value="Transket_pyr"/>
    <property type="match status" value="1"/>
</dbReference>
<feature type="site" description="Important for catalytic activity" evidence="17">
    <location>
        <position position="269"/>
    </location>
</feature>
<feature type="binding site" evidence="14">
    <location>
        <position position="393"/>
    </location>
    <ligand>
        <name>substrate</name>
    </ligand>
</feature>
<dbReference type="InterPro" id="IPR020826">
    <property type="entry name" value="Transketolase_BS"/>
</dbReference>
<dbReference type="GO" id="GO:0005829">
    <property type="term" value="C:cytosol"/>
    <property type="evidence" value="ECO:0007669"/>
    <property type="project" value="TreeGrafter"/>
</dbReference>
<comment type="similarity">
    <text evidence="3 18">Belongs to the transketolase family.</text>
</comment>
<feature type="binding site" evidence="14">
    <location>
        <position position="477"/>
    </location>
    <ligand>
        <name>substrate</name>
    </ligand>
</feature>
<accession>A0A1H8BNE5</accession>
<dbReference type="FunFam" id="3.40.50.970:FF:000003">
    <property type="entry name" value="Transketolase"/>
    <property type="match status" value="1"/>
</dbReference>
<comment type="subunit">
    <text evidence="4 18">Homodimer.</text>
</comment>
<feature type="binding site" evidence="14">
    <location>
        <position position="481"/>
    </location>
    <ligand>
        <name>substrate</name>
    </ligand>
</feature>
<dbReference type="SUPFAM" id="SSF52922">
    <property type="entry name" value="TK C-terminal domain-like"/>
    <property type="match status" value="1"/>
</dbReference>
<comment type="cofactor">
    <cofactor evidence="15">
        <name>thiamine diphosphate</name>
        <dbReference type="ChEBI" id="CHEBI:58937"/>
    </cofactor>
    <text evidence="15">Binds 1 thiamine pyrophosphate per subunit. During the reaction, the substrate forms a covalent intermediate with the cofactor.</text>
</comment>
<comment type="cofactor">
    <cofactor evidence="2">
        <name>Co(2+)</name>
        <dbReference type="ChEBI" id="CHEBI:48828"/>
    </cofactor>
</comment>
<evidence type="ECO:0000256" key="4">
    <source>
        <dbReference type="ARBA" id="ARBA00011738"/>
    </source>
</evidence>
<feature type="binding site" evidence="14">
    <location>
        <position position="469"/>
    </location>
    <ligand>
        <name>substrate</name>
    </ligand>
</feature>
<dbReference type="PANTHER" id="PTHR43522">
    <property type="entry name" value="TRANSKETOLASE"/>
    <property type="match status" value="1"/>
</dbReference>
<feature type="domain" description="Transketolase-like pyrimidine-binding" evidence="19">
    <location>
        <begin position="363"/>
        <end position="533"/>
    </location>
</feature>
<dbReference type="Pfam" id="PF00456">
    <property type="entry name" value="Transketolase_N"/>
    <property type="match status" value="1"/>
</dbReference>
<dbReference type="STRING" id="917.SAMN05216326_12612"/>
<dbReference type="Gene3D" id="3.40.50.920">
    <property type="match status" value="1"/>
</dbReference>
<evidence type="ECO:0000256" key="14">
    <source>
        <dbReference type="PIRSR" id="PIRSR605478-2"/>
    </source>
</evidence>
<reference evidence="20 21" key="1">
    <citation type="submission" date="2016-10" db="EMBL/GenBank/DDBJ databases">
        <authorList>
            <person name="de Groot N.N."/>
        </authorList>
    </citation>
    <scope>NUCLEOTIDE SEQUENCE [LARGE SCALE GENOMIC DNA]</scope>
    <source>
        <strain evidence="20 21">Nm22</strain>
    </source>
</reference>
<feature type="binding site" evidence="15">
    <location>
        <position position="269"/>
    </location>
    <ligand>
        <name>thiamine diphosphate</name>
        <dbReference type="ChEBI" id="CHEBI:58937"/>
    </ligand>
</feature>
<evidence type="ECO:0000256" key="7">
    <source>
        <dbReference type="ARBA" id="ARBA00022723"/>
    </source>
</evidence>
<dbReference type="InterPro" id="IPR049557">
    <property type="entry name" value="Transketolase_CS"/>
</dbReference>
<evidence type="ECO:0000256" key="17">
    <source>
        <dbReference type="PIRSR" id="PIRSR605478-5"/>
    </source>
</evidence>
<evidence type="ECO:0000256" key="8">
    <source>
        <dbReference type="ARBA" id="ARBA00022837"/>
    </source>
</evidence>
<keyword evidence="9 16" id="KW-0460">Magnesium</keyword>
<feature type="binding site" evidence="16">
    <location>
        <position position="195"/>
    </location>
    <ligand>
        <name>Mg(2+)</name>
        <dbReference type="ChEBI" id="CHEBI:18420"/>
    </ligand>
</feature>
<dbReference type="CDD" id="cd02012">
    <property type="entry name" value="TPP_TK"/>
    <property type="match status" value="1"/>
</dbReference>
<comment type="cofactor">
    <cofactor evidence="18">
        <name>Mg(2+)</name>
        <dbReference type="ChEBI" id="CHEBI:18420"/>
    </cofactor>
    <cofactor evidence="18">
        <name>Ca(2+)</name>
        <dbReference type="ChEBI" id="CHEBI:29108"/>
    </cofactor>
    <cofactor evidence="18">
        <name>Mn(2+)</name>
        <dbReference type="ChEBI" id="CHEBI:29035"/>
    </cofactor>
    <cofactor evidence="18">
        <name>Co(2+)</name>
        <dbReference type="ChEBI" id="CHEBI:48828"/>
    </cofactor>
    <text evidence="18">Binds 1 Mg(2+) ion per subunit. Can also utilize other divalent metal cations, such as Ca(2+), Mn(2+) and Co(2+).</text>
</comment>
<feature type="binding site" evidence="15">
    <location>
        <position position="193"/>
    </location>
    <ligand>
        <name>thiamine diphosphate</name>
        <dbReference type="ChEBI" id="CHEBI:58937"/>
    </ligand>
</feature>
<evidence type="ECO:0000313" key="21">
    <source>
        <dbReference type="Proteomes" id="UP000199459"/>
    </source>
</evidence>
<comment type="catalytic activity">
    <reaction evidence="11 18">
        <text>D-sedoheptulose 7-phosphate + D-glyceraldehyde 3-phosphate = aldehydo-D-ribose 5-phosphate + D-xylulose 5-phosphate</text>
        <dbReference type="Rhea" id="RHEA:10508"/>
        <dbReference type="ChEBI" id="CHEBI:57483"/>
        <dbReference type="ChEBI" id="CHEBI:57737"/>
        <dbReference type="ChEBI" id="CHEBI:58273"/>
        <dbReference type="ChEBI" id="CHEBI:59776"/>
        <dbReference type="EC" id="2.2.1.1"/>
    </reaction>
</comment>
<organism evidence="20 21">
    <name type="scientific">Nitrosomonas marina</name>
    <dbReference type="NCBI Taxonomy" id="917"/>
    <lineage>
        <taxon>Bacteria</taxon>
        <taxon>Pseudomonadati</taxon>
        <taxon>Pseudomonadota</taxon>
        <taxon>Betaproteobacteria</taxon>
        <taxon>Nitrosomonadales</taxon>
        <taxon>Nitrosomonadaceae</taxon>
        <taxon>Nitrosomonas</taxon>
    </lineage>
</organism>
<dbReference type="InterPro" id="IPR033247">
    <property type="entry name" value="Transketolase_fam"/>
</dbReference>
<evidence type="ECO:0000256" key="12">
    <source>
        <dbReference type="NCBIfam" id="TIGR00232"/>
    </source>
</evidence>
<dbReference type="AlphaFoldDB" id="A0A1H8BNE5"/>
<proteinExistence type="inferred from homology"/>
<feature type="active site" description="Proton donor" evidence="13">
    <location>
        <position position="419"/>
    </location>
</feature>
<dbReference type="NCBIfam" id="TIGR00232">
    <property type="entry name" value="tktlase_bact"/>
    <property type="match status" value="1"/>
</dbReference>
<evidence type="ECO:0000256" key="5">
    <source>
        <dbReference type="ARBA" id="ARBA00013152"/>
    </source>
</evidence>
<feature type="binding site" evidence="16">
    <location>
        <position position="163"/>
    </location>
    <ligand>
        <name>Mg(2+)</name>
        <dbReference type="ChEBI" id="CHEBI:18420"/>
    </ligand>
</feature>
<keyword evidence="6 18" id="KW-0808">Transferase</keyword>
<evidence type="ECO:0000256" key="3">
    <source>
        <dbReference type="ARBA" id="ARBA00007131"/>
    </source>
</evidence>
<dbReference type="EC" id="2.2.1.1" evidence="5 12"/>
<evidence type="ECO:0000256" key="13">
    <source>
        <dbReference type="PIRSR" id="PIRSR605478-1"/>
    </source>
</evidence>
<dbReference type="InterPro" id="IPR005478">
    <property type="entry name" value="Transketolase_bac-like"/>
</dbReference>
<evidence type="ECO:0000256" key="16">
    <source>
        <dbReference type="PIRSR" id="PIRSR605478-4"/>
    </source>
</evidence>
<evidence type="ECO:0000256" key="18">
    <source>
        <dbReference type="RuleBase" id="RU004996"/>
    </source>
</evidence>
<dbReference type="FunFam" id="3.40.50.970:FF:000004">
    <property type="entry name" value="Transketolase"/>
    <property type="match status" value="1"/>
</dbReference>
<feature type="site" description="Important for catalytic activity" evidence="17">
    <location>
        <position position="34"/>
    </location>
</feature>
<evidence type="ECO:0000256" key="10">
    <source>
        <dbReference type="ARBA" id="ARBA00023052"/>
    </source>
</evidence>
<comment type="function">
    <text evidence="18">Catalyzes the transfer of a two-carbon ketol group from a ketose donor to an aldose acceptor, via a covalent intermediate with the cofactor thiamine pyrophosphate.</text>
</comment>
<feature type="binding site" evidence="15">
    <location>
        <position position="445"/>
    </location>
    <ligand>
        <name>thiamine diphosphate</name>
        <dbReference type="ChEBI" id="CHEBI:58937"/>
    </ligand>
</feature>
<evidence type="ECO:0000256" key="11">
    <source>
        <dbReference type="ARBA" id="ARBA00049473"/>
    </source>
</evidence>
<comment type="cofactor">
    <cofactor evidence="1">
        <name>Ca(2+)</name>
        <dbReference type="ChEBI" id="CHEBI:29108"/>
    </cofactor>
</comment>
<feature type="binding site" evidence="14">
    <location>
        <position position="528"/>
    </location>
    <ligand>
        <name>substrate</name>
    </ligand>
</feature>
<dbReference type="Proteomes" id="UP000199459">
    <property type="component" value="Unassembled WGS sequence"/>
</dbReference>
<dbReference type="GO" id="GO:0046872">
    <property type="term" value="F:metal ion binding"/>
    <property type="evidence" value="ECO:0007669"/>
    <property type="project" value="UniProtKB-KW"/>
</dbReference>
<feature type="binding site" evidence="14">
    <location>
        <position position="366"/>
    </location>
    <ligand>
        <name>substrate</name>
    </ligand>
</feature>
<feature type="binding site" evidence="15">
    <location>
        <position position="74"/>
    </location>
    <ligand>
        <name>thiamine diphosphate</name>
        <dbReference type="ChEBI" id="CHEBI:58937"/>
    </ligand>
</feature>
<evidence type="ECO:0000259" key="19">
    <source>
        <dbReference type="SMART" id="SM00861"/>
    </source>
</evidence>
<evidence type="ECO:0000313" key="20">
    <source>
        <dbReference type="EMBL" id="SEM84039.1"/>
    </source>
</evidence>
<feature type="binding site" evidence="16">
    <location>
        <position position="193"/>
    </location>
    <ligand>
        <name>Mg(2+)</name>
        <dbReference type="ChEBI" id="CHEBI:18420"/>
    </ligand>
</feature>
<dbReference type="FunFam" id="3.40.50.920:FF:000003">
    <property type="entry name" value="Transketolase"/>
    <property type="match status" value="1"/>
</dbReference>
<sequence>MDTFKDFDEPVFKNMTSAIRALAMDAVQKANSGHPGMPMGMAEIAEVLWIHHFRHNPENPKWVDRDRFVLSNGHGSMLIYALLHLTGYDLPMEEIKKFRQLHSKTPGHPEYGYTPGVETTTGPLGQGITNAVGMAIAEKILAAEFNRPGFDIVNHYTYVFLGDGCLMEGISHEACSLAGTLGLGKLICFYDDNGISIDGHVEGWFTDDTPKRFESYGWHVVPDVNGHDPVAIEAAIEAAKQVNDKPTMICCKTVIGLGSPNLANTHAVHGAALGEAEIEAARPHIGWHHPPFEIPEEIYSAWDAREKGRKLEDEWNQKLAEYAKKYSSEAAEFKRRMAGELPPNWTSHIDAVINEVNGKAETIASRKASQNAIEGLAPIVPELIGGSADLAGSNLTLWSGSKGVSNESGGNYIYYGVREFGMSAIMNGISLHGGLIPYGATFLMFSEYARNALRMAALMKIRNLFVFTHDSIGLGEDGPTHQPVEQTATLRLIPNMDVWRPCDTVESTVAWARSIERTTGPSTLIFSRQNLPFQKRDDETIKLIDKGGYVLSEAESGQPQVVLIATGSEVGLAMQAQAALVKEGIHARVVSMPCTQLFDRQDQAYRESVLPRNIVRVAIEAGVTDFWRKYVGLEGGVVGIDTFGESAPANVLFEHFGFTVANVVKTVKEVL</sequence>
<dbReference type="SUPFAM" id="SSF52518">
    <property type="entry name" value="Thiamin diphosphate-binding fold (THDP-binding)"/>
    <property type="match status" value="2"/>
</dbReference>
<dbReference type="PROSITE" id="PS00801">
    <property type="entry name" value="TRANSKETOLASE_1"/>
    <property type="match status" value="1"/>
</dbReference>
<dbReference type="PANTHER" id="PTHR43522:SF2">
    <property type="entry name" value="TRANSKETOLASE 1-RELATED"/>
    <property type="match status" value="1"/>
</dbReference>
<dbReference type="InterPro" id="IPR005475">
    <property type="entry name" value="Transketolase-like_Pyr-bd"/>
</dbReference>
<keyword evidence="10 15" id="KW-0786">Thiamine pyrophosphate</keyword>
<dbReference type="InterPro" id="IPR005474">
    <property type="entry name" value="Transketolase_N"/>
</dbReference>
<gene>
    <name evidence="20" type="ORF">SAMN05216325_10313</name>
</gene>
<name>A0A1H8BNE5_9PROT</name>
<evidence type="ECO:0000256" key="15">
    <source>
        <dbReference type="PIRSR" id="PIRSR605478-3"/>
    </source>
</evidence>
<dbReference type="RefSeq" id="WP_090627727.1">
    <property type="nucleotide sequence ID" value="NZ_FOCP01000003.1"/>
</dbReference>
<feature type="binding site" evidence="15">
    <location>
        <begin position="122"/>
        <end position="124"/>
    </location>
    <ligand>
        <name>thiamine diphosphate</name>
        <dbReference type="ChEBI" id="CHEBI:58937"/>
    </ligand>
</feature>
<dbReference type="Gene3D" id="3.40.50.970">
    <property type="match status" value="2"/>
</dbReference>
<evidence type="ECO:0000256" key="2">
    <source>
        <dbReference type="ARBA" id="ARBA00001941"/>
    </source>
</evidence>
<dbReference type="GO" id="GO:0009052">
    <property type="term" value="P:pentose-phosphate shunt, non-oxidative branch"/>
    <property type="evidence" value="ECO:0007669"/>
    <property type="project" value="UniProtKB-ARBA"/>
</dbReference>
<feature type="binding site" evidence="14">
    <location>
        <position position="34"/>
    </location>
    <ligand>
        <name>substrate</name>
    </ligand>
</feature>
<dbReference type="OrthoDB" id="8732661at2"/>